<dbReference type="InterPro" id="IPR011051">
    <property type="entry name" value="RmlC_Cupin_sf"/>
</dbReference>
<evidence type="ECO:0000259" key="1">
    <source>
        <dbReference type="Pfam" id="PF06172"/>
    </source>
</evidence>
<name>A0ABQ0A4I3_9GAMM</name>
<reference evidence="2 3" key="1">
    <citation type="submission" date="2024-04" db="EMBL/GenBank/DDBJ databases">
        <title>Draft genome sequence of Sessilibacter corallicola NBRC 116591.</title>
        <authorList>
            <person name="Miyakawa T."/>
            <person name="Kusuya Y."/>
            <person name="Miura T."/>
        </authorList>
    </citation>
    <scope>NUCLEOTIDE SEQUENCE [LARGE SCALE GENOMIC DNA]</scope>
    <source>
        <strain evidence="2 3">KU-00831-HH</strain>
    </source>
</reference>
<dbReference type="Pfam" id="PF06172">
    <property type="entry name" value="Cupin_5"/>
    <property type="match status" value="1"/>
</dbReference>
<dbReference type="EMBL" id="BAABWN010000001">
    <property type="protein sequence ID" value="GAA6166561.1"/>
    <property type="molecule type" value="Genomic_DNA"/>
</dbReference>
<proteinExistence type="predicted"/>
<evidence type="ECO:0000313" key="3">
    <source>
        <dbReference type="Proteomes" id="UP001465153"/>
    </source>
</evidence>
<dbReference type="InterPro" id="IPR009327">
    <property type="entry name" value="Cupin_DUF985"/>
</dbReference>
<organism evidence="2 3">
    <name type="scientific">Sessilibacter corallicola</name>
    <dbReference type="NCBI Taxonomy" id="2904075"/>
    <lineage>
        <taxon>Bacteria</taxon>
        <taxon>Pseudomonadati</taxon>
        <taxon>Pseudomonadota</taxon>
        <taxon>Gammaproteobacteria</taxon>
        <taxon>Cellvibrionales</taxon>
        <taxon>Cellvibrionaceae</taxon>
        <taxon>Sessilibacter</taxon>
    </lineage>
</organism>
<gene>
    <name evidence="2" type="ORF">NBRC116591_03710</name>
</gene>
<dbReference type="SUPFAM" id="SSF51182">
    <property type="entry name" value="RmlC-like cupins"/>
    <property type="match status" value="1"/>
</dbReference>
<feature type="domain" description="DUF985" evidence="1">
    <location>
        <begin position="12"/>
        <end position="141"/>
    </location>
</feature>
<dbReference type="PANTHER" id="PTHR33387">
    <property type="entry name" value="RMLC-LIKE JELLY ROLL FOLD PROTEIN"/>
    <property type="match status" value="1"/>
</dbReference>
<dbReference type="CDD" id="cd06121">
    <property type="entry name" value="cupin_YML079wp"/>
    <property type="match status" value="1"/>
</dbReference>
<dbReference type="RefSeq" id="WP_353301463.1">
    <property type="nucleotide sequence ID" value="NZ_BAABWN010000001.1"/>
</dbReference>
<dbReference type="InterPro" id="IPR039935">
    <property type="entry name" value="YML079W-like"/>
</dbReference>
<dbReference type="PANTHER" id="PTHR33387:SF3">
    <property type="entry name" value="DUF985 DOMAIN-CONTAINING PROTEIN"/>
    <property type="match status" value="1"/>
</dbReference>
<protein>
    <recommendedName>
        <fullName evidence="1">DUF985 domain-containing protein</fullName>
    </recommendedName>
</protein>
<keyword evidence="3" id="KW-1185">Reference proteome</keyword>
<evidence type="ECO:0000313" key="2">
    <source>
        <dbReference type="EMBL" id="GAA6166561.1"/>
    </source>
</evidence>
<dbReference type="Gene3D" id="2.60.120.10">
    <property type="entry name" value="Jelly Rolls"/>
    <property type="match status" value="1"/>
</dbReference>
<comment type="caution">
    <text evidence="2">The sequence shown here is derived from an EMBL/GenBank/DDBJ whole genome shotgun (WGS) entry which is preliminary data.</text>
</comment>
<sequence length="237" mass="27482">MTTKNIYSSFSELIKHLELVHHIEGGYYRQNYRADNTISTHRGIRPISTSIYYCLPSHDVSVWHKLVDVEERIHFHYGDSVTIYTIENRQVKTTLLDDPDGAPFIVNANTWFAMKPSGQKTSVNFSLMSCICEPGFDYSDLVIADKQLLSEVDSEHHTLVASLIKTAKFVYIRYKNYQGKIANRRILPKKLWFGATRWHSEKQYLLDALDMDKNQQRSFAMKDILAWSDQPLENGDL</sequence>
<dbReference type="Proteomes" id="UP001465153">
    <property type="component" value="Unassembled WGS sequence"/>
</dbReference>
<accession>A0ABQ0A4I3</accession>
<dbReference type="InterPro" id="IPR014710">
    <property type="entry name" value="RmlC-like_jellyroll"/>
</dbReference>